<proteinExistence type="predicted"/>
<reference evidence="2" key="1">
    <citation type="journal article" date="2023" name="Front. Plant Sci.">
        <title>Chromosomal-level genome assembly of Melastoma candidum provides insights into trichome evolution.</title>
        <authorList>
            <person name="Zhong Y."/>
            <person name="Wu W."/>
            <person name="Sun C."/>
            <person name="Zou P."/>
            <person name="Liu Y."/>
            <person name="Dai S."/>
            <person name="Zhou R."/>
        </authorList>
    </citation>
    <scope>NUCLEOTIDE SEQUENCE [LARGE SCALE GENOMIC DNA]</scope>
</reference>
<sequence>MAEAASFANLWVPFCRKHGIEPRNPETYFNLKRDPFKNKVRPDFVRDRRLVKREYDEFKVRVNGLTDAIRRRFDAWNAREEIKALKKRKESGMDEELMERLKMPKATWMADGTH</sequence>
<evidence type="ECO:0000313" key="1">
    <source>
        <dbReference type="EMBL" id="KAI4365320.1"/>
    </source>
</evidence>
<gene>
    <name evidence="1" type="ORF">MLD38_021313</name>
</gene>
<accession>A0ACB9QFS7</accession>
<dbReference type="EMBL" id="CM042885">
    <property type="protein sequence ID" value="KAI4365320.1"/>
    <property type="molecule type" value="Genomic_DNA"/>
</dbReference>
<comment type="caution">
    <text evidence="1">The sequence shown here is derived from an EMBL/GenBank/DDBJ whole genome shotgun (WGS) entry which is preliminary data.</text>
</comment>
<organism evidence="1 2">
    <name type="scientific">Melastoma candidum</name>
    <dbReference type="NCBI Taxonomy" id="119954"/>
    <lineage>
        <taxon>Eukaryota</taxon>
        <taxon>Viridiplantae</taxon>
        <taxon>Streptophyta</taxon>
        <taxon>Embryophyta</taxon>
        <taxon>Tracheophyta</taxon>
        <taxon>Spermatophyta</taxon>
        <taxon>Magnoliopsida</taxon>
        <taxon>eudicotyledons</taxon>
        <taxon>Gunneridae</taxon>
        <taxon>Pentapetalae</taxon>
        <taxon>rosids</taxon>
        <taxon>malvids</taxon>
        <taxon>Myrtales</taxon>
        <taxon>Melastomataceae</taxon>
        <taxon>Melastomatoideae</taxon>
        <taxon>Melastomateae</taxon>
        <taxon>Melastoma</taxon>
    </lineage>
</organism>
<evidence type="ECO:0000313" key="2">
    <source>
        <dbReference type="Proteomes" id="UP001057402"/>
    </source>
</evidence>
<keyword evidence="2" id="KW-1185">Reference proteome</keyword>
<name>A0ACB9QFS7_9MYRT</name>
<protein>
    <submittedName>
        <fullName evidence="1">Uncharacterized protein</fullName>
    </submittedName>
</protein>
<dbReference type="Proteomes" id="UP001057402">
    <property type="component" value="Chromosome 6"/>
</dbReference>